<dbReference type="InterPro" id="IPR014973">
    <property type="entry name" value="DUF1835"/>
</dbReference>
<organism evidence="2 3">
    <name type="scientific">Skermanella aerolata</name>
    <dbReference type="NCBI Taxonomy" id="393310"/>
    <lineage>
        <taxon>Bacteria</taxon>
        <taxon>Pseudomonadati</taxon>
        <taxon>Pseudomonadota</taxon>
        <taxon>Alphaproteobacteria</taxon>
        <taxon>Rhodospirillales</taxon>
        <taxon>Azospirillaceae</taxon>
        <taxon>Skermanella</taxon>
    </lineage>
</organism>
<dbReference type="Pfam" id="PF08874">
    <property type="entry name" value="DUF1835"/>
    <property type="match status" value="1"/>
</dbReference>
<dbReference type="AlphaFoldDB" id="A0A512DQZ6"/>
<dbReference type="RefSeq" id="WP_044429133.1">
    <property type="nucleotide sequence ID" value="NZ_BJYZ01000013.1"/>
</dbReference>
<evidence type="ECO:0000259" key="1">
    <source>
        <dbReference type="Pfam" id="PF08874"/>
    </source>
</evidence>
<sequence>MTVQPDATVAPDGDLPTLHIRCGSDIRQALCDAGFTGDFLEYSNPYCMGPVPDVPDLQAIRARFISDAFGGPLGLSEVDVVEKLRIEHDGLIGAATRYERVMLWFEHDSYDQLILARCLAQFHQTGAPKVLELVSVDHFPGVERFIGLGQLPAQAFLTLWSERHAVTASDLSMGFRTWDVLRSDDPSALSGIARSSIPGLPDLPRALQRHLRELPWTIDGLSLTERLVLQILDAESQTIGRIFSRLMREVEPLPWLGDVMLLAIVEAMAKASQPVFTITNDSTAPNWPERRLEITAAGKAVLKGEIDWLSLSPPERWVGGVRIVPGTPHWRWDEAAGKPVRA</sequence>
<keyword evidence="3" id="KW-1185">Reference proteome</keyword>
<proteinExistence type="predicted"/>
<dbReference type="EMBL" id="BJYZ01000013">
    <property type="protein sequence ID" value="GEO38918.1"/>
    <property type="molecule type" value="Genomic_DNA"/>
</dbReference>
<protein>
    <recommendedName>
        <fullName evidence="1">DUF1835 domain-containing protein</fullName>
    </recommendedName>
</protein>
<accession>A0A512DQZ6</accession>
<name>A0A512DQZ6_9PROT</name>
<evidence type="ECO:0000313" key="2">
    <source>
        <dbReference type="EMBL" id="GEO38918.1"/>
    </source>
</evidence>
<dbReference type="OrthoDB" id="127805at2"/>
<evidence type="ECO:0000313" key="3">
    <source>
        <dbReference type="Proteomes" id="UP000321523"/>
    </source>
</evidence>
<comment type="caution">
    <text evidence="2">The sequence shown here is derived from an EMBL/GenBank/DDBJ whole genome shotgun (WGS) entry which is preliminary data.</text>
</comment>
<feature type="domain" description="DUF1835" evidence="1">
    <location>
        <begin position="23"/>
        <end position="125"/>
    </location>
</feature>
<gene>
    <name evidence="2" type="ORF">SAE02_30660</name>
</gene>
<dbReference type="Proteomes" id="UP000321523">
    <property type="component" value="Unassembled WGS sequence"/>
</dbReference>
<reference evidence="2 3" key="1">
    <citation type="submission" date="2019-07" db="EMBL/GenBank/DDBJ databases">
        <title>Whole genome shotgun sequence of Skermanella aerolata NBRC 106429.</title>
        <authorList>
            <person name="Hosoyama A."/>
            <person name="Uohara A."/>
            <person name="Ohji S."/>
            <person name="Ichikawa N."/>
        </authorList>
    </citation>
    <scope>NUCLEOTIDE SEQUENCE [LARGE SCALE GENOMIC DNA]</scope>
    <source>
        <strain evidence="2 3">NBRC 106429</strain>
    </source>
</reference>